<keyword evidence="14" id="KW-1185">Reference proteome</keyword>
<dbReference type="Proteomes" id="UP000183471">
    <property type="component" value="Unassembled WGS sequence"/>
</dbReference>
<dbReference type="PANTHER" id="PTHR11956:SF5">
    <property type="entry name" value="ARGININE--TRNA LIGASE, CYTOPLASMIC"/>
    <property type="match status" value="1"/>
</dbReference>
<sequence length="582" mass="65299">MNPPAQPNFKSHFTELLRPILSEIAPLDLDVDIEFARPKQANHGDYSCNLAMQLAKPLRRNPRDIAGLLMNALSASPYLEKVEIAGAGFINLFLKTFVKQWFPRYVLEGGGKFGHGNIGAGIKLQVEFVSANPTGPLHVGHGRGAAFGASLANVLAAAGFSVSREYYVNDAGRQMDILALSTWLRYLELHGAVLHFPGSAYQGEYVRDMARLIHKAHGERYLHQPDLLFEGISPGADADTEAQLDRLIATAKKLLGQDYAYIHNFVLTEQLGDCRNDLMEFGVVFDTWFSEQSLFDSGAVAQVVQLLEQQDYLYQQDGAKWFRSTHFGDEKDRVVQRENGQFTYFASDIAYHLNKFERGFERVIDVWGADHHGYIPRVKSALQALALDPEKLEIALVQFAILYRDGQKASMSTRSGEFVTLRELRQEVGNDAARFFYVLRKSDQHLDFDLDLAKSQSNDNPVYYIQYAHARVCSVLEQWGEACETLVTADMAPLTSPAELSLLQKLIDYPEMVEAAARELSPHLIAFYLRELAGEFHSYYNATRFLVPEVPLRLSRLGLIAAVRQVLMNGLELLGVSAPEKM</sequence>
<dbReference type="Gene3D" id="3.30.1360.70">
    <property type="entry name" value="Arginyl tRNA synthetase N-terminal domain"/>
    <property type="match status" value="1"/>
</dbReference>
<evidence type="ECO:0000256" key="4">
    <source>
        <dbReference type="ARBA" id="ARBA00022741"/>
    </source>
</evidence>
<dbReference type="EMBL" id="FNKY01000001">
    <property type="protein sequence ID" value="SDQ27652.1"/>
    <property type="molecule type" value="Genomic_DNA"/>
</dbReference>
<dbReference type="InterPro" id="IPR001278">
    <property type="entry name" value="Arg-tRNA-ligase"/>
</dbReference>
<keyword evidence="5 9" id="KW-0067">ATP-binding</keyword>
<comment type="catalytic activity">
    <reaction evidence="8 9">
        <text>tRNA(Arg) + L-arginine + ATP = L-arginyl-tRNA(Arg) + AMP + diphosphate</text>
        <dbReference type="Rhea" id="RHEA:20301"/>
        <dbReference type="Rhea" id="RHEA-COMP:9658"/>
        <dbReference type="Rhea" id="RHEA-COMP:9673"/>
        <dbReference type="ChEBI" id="CHEBI:30616"/>
        <dbReference type="ChEBI" id="CHEBI:32682"/>
        <dbReference type="ChEBI" id="CHEBI:33019"/>
        <dbReference type="ChEBI" id="CHEBI:78442"/>
        <dbReference type="ChEBI" id="CHEBI:78513"/>
        <dbReference type="ChEBI" id="CHEBI:456215"/>
        <dbReference type="EC" id="6.1.1.19"/>
    </reaction>
</comment>
<keyword evidence="2 9" id="KW-0963">Cytoplasm</keyword>
<dbReference type="SUPFAM" id="SSF55190">
    <property type="entry name" value="Arginyl-tRNA synthetase (ArgRS), N-terminal 'additional' domain"/>
    <property type="match status" value="1"/>
</dbReference>
<dbReference type="PROSITE" id="PS00178">
    <property type="entry name" value="AA_TRNA_LIGASE_I"/>
    <property type="match status" value="1"/>
</dbReference>
<comment type="subcellular location">
    <subcellularLocation>
        <location evidence="9">Cytoplasm</location>
    </subcellularLocation>
</comment>
<dbReference type="PRINTS" id="PR01038">
    <property type="entry name" value="TRNASYNTHARG"/>
</dbReference>
<dbReference type="CDD" id="cd00671">
    <property type="entry name" value="ArgRS_core"/>
    <property type="match status" value="1"/>
</dbReference>
<dbReference type="RefSeq" id="WP_074630348.1">
    <property type="nucleotide sequence ID" value="NZ_FNKY01000001.1"/>
</dbReference>
<evidence type="ECO:0000256" key="6">
    <source>
        <dbReference type="ARBA" id="ARBA00022917"/>
    </source>
</evidence>
<dbReference type="InterPro" id="IPR005148">
    <property type="entry name" value="Arg-tRNA-synth_N"/>
</dbReference>
<feature type="short sequence motif" description="'HIGH' region" evidence="9">
    <location>
        <begin position="131"/>
        <end position="141"/>
    </location>
</feature>
<evidence type="ECO:0000313" key="14">
    <source>
        <dbReference type="Proteomes" id="UP000183471"/>
    </source>
</evidence>
<evidence type="ECO:0000256" key="1">
    <source>
        <dbReference type="ARBA" id="ARBA00005594"/>
    </source>
</evidence>
<keyword evidence="6 9" id="KW-0648">Protein biosynthesis</keyword>
<dbReference type="EC" id="6.1.1.19" evidence="9"/>
<evidence type="ECO:0000256" key="10">
    <source>
        <dbReference type="RuleBase" id="RU363038"/>
    </source>
</evidence>
<dbReference type="CDD" id="cd07956">
    <property type="entry name" value="Anticodon_Ia_Arg"/>
    <property type="match status" value="1"/>
</dbReference>
<reference evidence="13 14" key="1">
    <citation type="submission" date="2016-10" db="EMBL/GenBank/DDBJ databases">
        <authorList>
            <person name="Varghese N."/>
            <person name="Submissions S."/>
        </authorList>
    </citation>
    <scope>NUCLEOTIDE SEQUENCE [LARGE SCALE GENOMIC DNA]</scope>
    <source>
        <strain evidence="13 14">Nl1</strain>
    </source>
</reference>
<evidence type="ECO:0000256" key="3">
    <source>
        <dbReference type="ARBA" id="ARBA00022598"/>
    </source>
</evidence>
<dbReference type="InterPro" id="IPR014729">
    <property type="entry name" value="Rossmann-like_a/b/a_fold"/>
</dbReference>
<dbReference type="NCBIfam" id="TIGR00456">
    <property type="entry name" value="argS"/>
    <property type="match status" value="1"/>
</dbReference>
<dbReference type="Pfam" id="PF00750">
    <property type="entry name" value="tRNA-synt_1d"/>
    <property type="match status" value="2"/>
</dbReference>
<comment type="subunit">
    <text evidence="9">Monomer.</text>
</comment>
<dbReference type="PANTHER" id="PTHR11956">
    <property type="entry name" value="ARGINYL-TRNA SYNTHETASE"/>
    <property type="match status" value="1"/>
</dbReference>
<dbReference type="InterPro" id="IPR035684">
    <property type="entry name" value="ArgRS_core"/>
</dbReference>
<evidence type="ECO:0000256" key="9">
    <source>
        <dbReference type="HAMAP-Rule" id="MF_00123"/>
    </source>
</evidence>
<dbReference type="Pfam" id="PF05746">
    <property type="entry name" value="DALR_1"/>
    <property type="match status" value="1"/>
</dbReference>
<feature type="domain" description="DALR anticodon binding" evidence="11">
    <location>
        <begin position="465"/>
        <end position="582"/>
    </location>
</feature>
<dbReference type="HAMAP" id="MF_00123">
    <property type="entry name" value="Arg_tRNA_synth"/>
    <property type="match status" value="1"/>
</dbReference>
<evidence type="ECO:0000259" key="11">
    <source>
        <dbReference type="SMART" id="SM00836"/>
    </source>
</evidence>
<dbReference type="Pfam" id="PF03485">
    <property type="entry name" value="Arg_tRNA_synt_N"/>
    <property type="match status" value="1"/>
</dbReference>
<dbReference type="InterPro" id="IPR009080">
    <property type="entry name" value="tRNAsynth_Ia_anticodon-bd"/>
</dbReference>
<dbReference type="SMART" id="SM00836">
    <property type="entry name" value="DALR_1"/>
    <property type="match status" value="1"/>
</dbReference>
<dbReference type="Gene3D" id="1.10.730.10">
    <property type="entry name" value="Isoleucyl-tRNA Synthetase, Domain 1"/>
    <property type="match status" value="1"/>
</dbReference>
<comment type="caution">
    <text evidence="13">The sequence shown here is derived from an EMBL/GenBank/DDBJ whole genome shotgun (WGS) entry which is preliminary data.</text>
</comment>
<comment type="similarity">
    <text evidence="1 9 10">Belongs to the class-I aminoacyl-tRNA synthetase family.</text>
</comment>
<evidence type="ECO:0000313" key="13">
    <source>
        <dbReference type="EMBL" id="SDQ27652.1"/>
    </source>
</evidence>
<feature type="domain" description="Arginyl tRNA synthetase N-terminal" evidence="12">
    <location>
        <begin position="11"/>
        <end position="94"/>
    </location>
</feature>
<name>A0ABY0T5R0_9PROT</name>
<proteinExistence type="inferred from homology"/>
<evidence type="ECO:0000259" key="12">
    <source>
        <dbReference type="SMART" id="SM01016"/>
    </source>
</evidence>
<evidence type="ECO:0000256" key="8">
    <source>
        <dbReference type="ARBA" id="ARBA00049339"/>
    </source>
</evidence>
<evidence type="ECO:0000256" key="7">
    <source>
        <dbReference type="ARBA" id="ARBA00023146"/>
    </source>
</evidence>
<dbReference type="SMART" id="SM01016">
    <property type="entry name" value="Arg_tRNA_synt_N"/>
    <property type="match status" value="1"/>
</dbReference>
<keyword evidence="3 9" id="KW-0436">Ligase</keyword>
<keyword evidence="4 9" id="KW-0547">Nucleotide-binding</keyword>
<evidence type="ECO:0000256" key="5">
    <source>
        <dbReference type="ARBA" id="ARBA00022840"/>
    </source>
</evidence>
<protein>
    <recommendedName>
        <fullName evidence="9">Arginine--tRNA ligase</fullName>
        <ecNumber evidence="9">6.1.1.19</ecNumber>
    </recommendedName>
    <alternativeName>
        <fullName evidence="9">Arginyl-tRNA synthetase</fullName>
        <shortName evidence="9">ArgRS</shortName>
    </alternativeName>
</protein>
<keyword evidence="7 9" id="KW-0030">Aminoacyl-tRNA synthetase</keyword>
<accession>A0ABY0T5R0</accession>
<organism evidence="13 14">
    <name type="scientific">Nitrosospira multiformis</name>
    <dbReference type="NCBI Taxonomy" id="1231"/>
    <lineage>
        <taxon>Bacteria</taxon>
        <taxon>Pseudomonadati</taxon>
        <taxon>Pseudomonadota</taxon>
        <taxon>Betaproteobacteria</taxon>
        <taxon>Nitrosomonadales</taxon>
        <taxon>Nitrosomonadaceae</taxon>
        <taxon>Nitrosospira</taxon>
    </lineage>
</organism>
<dbReference type="InterPro" id="IPR008909">
    <property type="entry name" value="DALR_anticod-bd"/>
</dbReference>
<gene>
    <name evidence="9" type="primary">argS</name>
    <name evidence="13" type="ORF">SAMN05216402_0148</name>
</gene>
<evidence type="ECO:0000256" key="2">
    <source>
        <dbReference type="ARBA" id="ARBA00022490"/>
    </source>
</evidence>
<dbReference type="SUPFAM" id="SSF52374">
    <property type="entry name" value="Nucleotidylyl transferase"/>
    <property type="match status" value="1"/>
</dbReference>
<dbReference type="InterPro" id="IPR036695">
    <property type="entry name" value="Arg-tRNA-synth_N_sf"/>
</dbReference>
<dbReference type="InterPro" id="IPR001412">
    <property type="entry name" value="aa-tRNA-synth_I_CS"/>
</dbReference>
<dbReference type="SUPFAM" id="SSF47323">
    <property type="entry name" value="Anticodon-binding domain of a subclass of class I aminoacyl-tRNA synthetases"/>
    <property type="match status" value="1"/>
</dbReference>
<dbReference type="Gene3D" id="3.40.50.620">
    <property type="entry name" value="HUPs"/>
    <property type="match status" value="1"/>
</dbReference>